<name>A0AC34Q0F3_9BILA</name>
<dbReference type="WBParaSite" id="JU765_v2.g11727.t1">
    <property type="protein sequence ID" value="JU765_v2.g11727.t1"/>
    <property type="gene ID" value="JU765_v2.g11727"/>
</dbReference>
<evidence type="ECO:0000313" key="1">
    <source>
        <dbReference type="Proteomes" id="UP000887576"/>
    </source>
</evidence>
<organism evidence="1 2">
    <name type="scientific">Panagrolaimus sp. JU765</name>
    <dbReference type="NCBI Taxonomy" id="591449"/>
    <lineage>
        <taxon>Eukaryota</taxon>
        <taxon>Metazoa</taxon>
        <taxon>Ecdysozoa</taxon>
        <taxon>Nematoda</taxon>
        <taxon>Chromadorea</taxon>
        <taxon>Rhabditida</taxon>
        <taxon>Tylenchina</taxon>
        <taxon>Panagrolaimomorpha</taxon>
        <taxon>Panagrolaimoidea</taxon>
        <taxon>Panagrolaimidae</taxon>
        <taxon>Panagrolaimus</taxon>
    </lineage>
</organism>
<evidence type="ECO:0000313" key="2">
    <source>
        <dbReference type="WBParaSite" id="JU765_v2.g11727.t1"/>
    </source>
</evidence>
<protein>
    <submittedName>
        <fullName evidence="2">Uncharacterized protein</fullName>
    </submittedName>
</protein>
<reference evidence="2" key="1">
    <citation type="submission" date="2022-11" db="UniProtKB">
        <authorList>
            <consortium name="WormBaseParasite"/>
        </authorList>
    </citation>
    <scope>IDENTIFICATION</scope>
</reference>
<proteinExistence type="predicted"/>
<dbReference type="Proteomes" id="UP000887576">
    <property type="component" value="Unplaced"/>
</dbReference>
<accession>A0AC34Q0F3</accession>
<sequence length="102" mass="10972">MCKAGQPQYPPTTPKPAKTDKAPADGKPATDPEKTKTALPTKKTSEITTPSPAKTQQSVSTTPESKTPKLKLPPAKSDDTVYGFKDSLSERLFDNDDPVETK</sequence>